<protein>
    <recommendedName>
        <fullName evidence="13">Heme A synthase</fullName>
        <shortName evidence="13">HAS</shortName>
        <ecNumber evidence="13">1.17.99.9</ecNumber>
    </recommendedName>
    <alternativeName>
        <fullName evidence="13">Cytochrome aa3-controlling protein</fullName>
    </alternativeName>
</protein>
<feature type="transmembrane region" description="Helical" evidence="13">
    <location>
        <begin position="345"/>
        <end position="363"/>
    </location>
</feature>
<feature type="region of interest" description="Disordered" evidence="14">
    <location>
        <begin position="1"/>
        <end position="25"/>
    </location>
</feature>
<evidence type="ECO:0000256" key="4">
    <source>
        <dbReference type="ARBA" id="ARBA00022692"/>
    </source>
</evidence>
<dbReference type="Proteomes" id="UP001315686">
    <property type="component" value="Unassembled WGS sequence"/>
</dbReference>
<comment type="subcellular location">
    <subcellularLocation>
        <location evidence="13">Cell membrane</location>
        <topology evidence="13">Multi-pass membrane protein</topology>
    </subcellularLocation>
    <subcellularLocation>
        <location evidence="2">Membrane</location>
        <topology evidence="2">Multi-pass membrane protein</topology>
    </subcellularLocation>
</comment>
<comment type="subunit">
    <text evidence="13">Interacts with CtaB.</text>
</comment>
<dbReference type="GO" id="GO:0005886">
    <property type="term" value="C:plasma membrane"/>
    <property type="evidence" value="ECO:0007669"/>
    <property type="project" value="UniProtKB-SubCell"/>
</dbReference>
<keyword evidence="10 13" id="KW-0472">Membrane</keyword>
<evidence type="ECO:0000313" key="15">
    <source>
        <dbReference type="EMBL" id="MBT0956776.1"/>
    </source>
</evidence>
<dbReference type="Pfam" id="PF02628">
    <property type="entry name" value="COX15-CtaA"/>
    <property type="match status" value="1"/>
</dbReference>
<feature type="transmembrane region" description="Helical" evidence="13">
    <location>
        <begin position="152"/>
        <end position="170"/>
    </location>
</feature>
<comment type="pathway">
    <text evidence="11 13">Porphyrin-containing compound metabolism; heme A biosynthesis; heme A from heme O: step 1/1.</text>
</comment>
<proteinExistence type="inferred from homology"/>
<dbReference type="HAMAP" id="MF_01665">
    <property type="entry name" value="HemeA_synth_type2"/>
    <property type="match status" value="1"/>
</dbReference>
<evidence type="ECO:0000256" key="3">
    <source>
        <dbReference type="ARBA" id="ARBA00022475"/>
    </source>
</evidence>
<evidence type="ECO:0000256" key="9">
    <source>
        <dbReference type="ARBA" id="ARBA00023133"/>
    </source>
</evidence>
<feature type="transmembrane region" description="Helical" evidence="13">
    <location>
        <begin position="225"/>
        <end position="249"/>
    </location>
</feature>
<dbReference type="GO" id="GO:0046872">
    <property type="term" value="F:metal ion binding"/>
    <property type="evidence" value="ECO:0007669"/>
    <property type="project" value="UniProtKB-KW"/>
</dbReference>
<feature type="transmembrane region" description="Helical" evidence="13">
    <location>
        <begin position="182"/>
        <end position="204"/>
    </location>
</feature>
<name>A0AAP2CNL6_9RHOB</name>
<comment type="caution">
    <text evidence="15">The sequence shown here is derived from an EMBL/GenBank/DDBJ whole genome shotgun (WGS) entry which is preliminary data.</text>
</comment>
<evidence type="ECO:0000256" key="13">
    <source>
        <dbReference type="HAMAP-Rule" id="MF_01665"/>
    </source>
</evidence>
<evidence type="ECO:0000256" key="14">
    <source>
        <dbReference type="SAM" id="MobiDB-lite"/>
    </source>
</evidence>
<evidence type="ECO:0000256" key="11">
    <source>
        <dbReference type="ARBA" id="ARBA00044501"/>
    </source>
</evidence>
<dbReference type="InterPro" id="IPR054616">
    <property type="entry name" value="HemA_synt_rhodobact"/>
</dbReference>
<dbReference type="PANTHER" id="PTHR23289:SF2">
    <property type="entry name" value="CYTOCHROME C OXIDASE ASSEMBLY PROTEIN COX15 HOMOLOG"/>
    <property type="match status" value="1"/>
</dbReference>
<dbReference type="InterPro" id="IPR003780">
    <property type="entry name" value="COX15/CtaA_fam"/>
</dbReference>
<dbReference type="GO" id="GO:0006784">
    <property type="term" value="P:heme A biosynthetic process"/>
    <property type="evidence" value="ECO:0007669"/>
    <property type="project" value="UniProtKB-UniRule"/>
</dbReference>
<dbReference type="GO" id="GO:0120547">
    <property type="term" value="F:heme A synthase activity"/>
    <property type="evidence" value="ECO:0007669"/>
    <property type="project" value="UniProtKB-EC"/>
</dbReference>
<keyword evidence="16" id="KW-1185">Reference proteome</keyword>
<evidence type="ECO:0000256" key="7">
    <source>
        <dbReference type="ARBA" id="ARBA00023002"/>
    </source>
</evidence>
<evidence type="ECO:0000256" key="6">
    <source>
        <dbReference type="ARBA" id="ARBA00022989"/>
    </source>
</evidence>
<comment type="similarity">
    <text evidence="13">Belongs to the COX15/CtaA family. Type 2 subfamily.</text>
</comment>
<comment type="function">
    <text evidence="13">Catalyzes the conversion of heme O to heme A by two successive hydroxylations of the methyl group at C8. The first hydroxylation forms heme I, the second hydroxylation results in an unstable dihydroxymethyl group, which spontaneously dehydrates, resulting in the formyl group of heme A.</text>
</comment>
<keyword evidence="9 13" id="KW-0350">Heme biosynthesis</keyword>
<keyword evidence="5 13" id="KW-0479">Metal-binding</keyword>
<keyword evidence="6 13" id="KW-1133">Transmembrane helix</keyword>
<reference evidence="15 16" key="1">
    <citation type="journal article" date="2021" name="Arch. Microbiol.">
        <title>Harenicola maris gen. nov., sp. nov. isolated from the Sea of Japan shallow sediments.</title>
        <authorList>
            <person name="Romanenko L.A."/>
            <person name="Kurilenko V.V."/>
            <person name="Chernysheva N.Y."/>
            <person name="Tekutyeva L.A."/>
            <person name="Velansky P.V."/>
            <person name="Svetashev V.I."/>
            <person name="Isaeva M.P."/>
        </authorList>
    </citation>
    <scope>NUCLEOTIDE SEQUENCE [LARGE SCALE GENOMIC DNA]</scope>
    <source>
        <strain evidence="15 16">KMM 3653</strain>
    </source>
</reference>
<dbReference type="InterPro" id="IPR023754">
    <property type="entry name" value="HemeA_Synthase_type2"/>
</dbReference>
<evidence type="ECO:0000256" key="2">
    <source>
        <dbReference type="ARBA" id="ARBA00004141"/>
    </source>
</evidence>
<accession>A0AAP2CNL6</accession>
<evidence type="ECO:0000256" key="1">
    <source>
        <dbReference type="ARBA" id="ARBA00001970"/>
    </source>
</evidence>
<dbReference type="EC" id="1.17.99.9" evidence="13"/>
<feature type="binding site" description="axial binding residue" evidence="13">
    <location>
        <position position="351"/>
    </location>
    <ligand>
        <name>heme</name>
        <dbReference type="ChEBI" id="CHEBI:30413"/>
    </ligand>
    <ligandPart>
        <name>Fe</name>
        <dbReference type="ChEBI" id="CHEBI:18248"/>
    </ligandPart>
</feature>
<evidence type="ECO:0000256" key="8">
    <source>
        <dbReference type="ARBA" id="ARBA00023004"/>
    </source>
</evidence>
<dbReference type="RefSeq" id="WP_327792968.1">
    <property type="nucleotide sequence ID" value="NZ_JADQAZ010000001.1"/>
</dbReference>
<evidence type="ECO:0000256" key="10">
    <source>
        <dbReference type="ARBA" id="ARBA00023136"/>
    </source>
</evidence>
<keyword evidence="3 13" id="KW-1003">Cell membrane</keyword>
<feature type="transmembrane region" description="Helical" evidence="13">
    <location>
        <begin position="289"/>
        <end position="308"/>
    </location>
</feature>
<feature type="transmembrane region" description="Helical" evidence="13">
    <location>
        <begin position="123"/>
        <end position="140"/>
    </location>
</feature>
<organism evidence="15 16">
    <name type="scientific">Harenicola maris</name>
    <dbReference type="NCBI Taxonomy" id="2841044"/>
    <lineage>
        <taxon>Bacteria</taxon>
        <taxon>Pseudomonadati</taxon>
        <taxon>Pseudomonadota</taxon>
        <taxon>Alphaproteobacteria</taxon>
        <taxon>Rhodobacterales</taxon>
        <taxon>Paracoccaceae</taxon>
        <taxon>Harenicola</taxon>
    </lineage>
</organism>
<feature type="binding site" description="axial binding residue" evidence="13">
    <location>
        <position position="291"/>
    </location>
    <ligand>
        <name>heme</name>
        <dbReference type="ChEBI" id="CHEBI:30413"/>
    </ligand>
    <ligandPart>
        <name>Fe</name>
        <dbReference type="ChEBI" id="CHEBI:18248"/>
    </ligandPart>
</feature>
<comment type="catalytic activity">
    <reaction evidence="12">
        <text>Fe(II)-heme o + 2 A + H2O = Fe(II)-heme a + 2 AH2</text>
        <dbReference type="Rhea" id="RHEA:63388"/>
        <dbReference type="ChEBI" id="CHEBI:13193"/>
        <dbReference type="ChEBI" id="CHEBI:15377"/>
        <dbReference type="ChEBI" id="CHEBI:17499"/>
        <dbReference type="ChEBI" id="CHEBI:60530"/>
        <dbReference type="ChEBI" id="CHEBI:61715"/>
        <dbReference type="EC" id="1.17.99.9"/>
    </reaction>
    <physiologicalReaction direction="left-to-right" evidence="12">
        <dbReference type="Rhea" id="RHEA:63389"/>
    </physiologicalReaction>
</comment>
<dbReference type="PANTHER" id="PTHR23289">
    <property type="entry name" value="CYTOCHROME C OXIDASE ASSEMBLY PROTEIN COX15"/>
    <property type="match status" value="1"/>
</dbReference>
<evidence type="ECO:0000313" key="16">
    <source>
        <dbReference type="Proteomes" id="UP001315686"/>
    </source>
</evidence>
<evidence type="ECO:0000256" key="12">
    <source>
        <dbReference type="ARBA" id="ARBA00048044"/>
    </source>
</evidence>
<dbReference type="NCBIfam" id="NF045570">
    <property type="entry name" value="HemSynCtaAAlphapr"/>
    <property type="match status" value="1"/>
</dbReference>
<keyword evidence="7 13" id="KW-0560">Oxidoreductase</keyword>
<evidence type="ECO:0000256" key="5">
    <source>
        <dbReference type="ARBA" id="ARBA00022723"/>
    </source>
</evidence>
<dbReference type="AlphaFoldDB" id="A0AAP2CNL6"/>
<feature type="transmembrane region" description="Helical" evidence="13">
    <location>
        <begin position="39"/>
        <end position="58"/>
    </location>
</feature>
<feature type="transmembrane region" description="Helical" evidence="13">
    <location>
        <begin position="320"/>
        <end position="339"/>
    </location>
</feature>
<sequence length="382" mass="42526">MAQKRSIFEDVTGETTTPQAPTPGLIDRAAKTAPRAMRLWLVLLFALVAVMILVGGLTRLTDSGLSITEWNVIKGAVPPMNEAAWLVEFEKYKTIPEYELQNKGMALSEFKQIYWWEWGHRQLGRVIGLVWALGFFAFLIARRIPTGWTGKLLLLGVLGGVQGAIGWWMVSSGLTGTMLDVASYRLALHLGIAFLILGFLTWFIMELTRGSRDLLQARRMRERKLFSMSTGLLHVTGIQILLGALVAGIDAGRTYSDWPLMAGGFFPPDPFSITPIWRNFFEDAGLVQFIHRIWAYLLLAFGIVVWARGRRSAHGRTRRAFHAVLAMLLAQAVIGIATVMMAAPWHIAIIHQGGAILLWVLILRARFLAGYPMAASVREGTK</sequence>
<keyword evidence="4 13" id="KW-0812">Transmembrane</keyword>
<comment type="cofactor">
    <cofactor evidence="1 13">
        <name>heme b</name>
        <dbReference type="ChEBI" id="CHEBI:60344"/>
    </cofactor>
</comment>
<keyword evidence="8 13" id="KW-0408">Iron</keyword>
<dbReference type="EMBL" id="JADQAZ010000001">
    <property type="protein sequence ID" value="MBT0956776.1"/>
    <property type="molecule type" value="Genomic_DNA"/>
</dbReference>
<gene>
    <name evidence="13" type="primary">ctaA</name>
    <name evidence="15" type="ORF">IV417_05225</name>
</gene>